<dbReference type="PANTHER" id="PTHR10622:SF10">
    <property type="entry name" value="HET DOMAIN-CONTAINING PROTEIN"/>
    <property type="match status" value="1"/>
</dbReference>
<protein>
    <recommendedName>
        <fullName evidence="5">Heterokaryon incompatibility domain-containing protein</fullName>
    </recommendedName>
</protein>
<dbReference type="InterPro" id="IPR058525">
    <property type="entry name" value="DUF8212"/>
</dbReference>
<feature type="domain" description="DUF8212" evidence="2">
    <location>
        <begin position="223"/>
        <end position="258"/>
    </location>
</feature>
<evidence type="ECO:0000313" key="3">
    <source>
        <dbReference type="EMBL" id="KAJ9614562.1"/>
    </source>
</evidence>
<gene>
    <name evidence="3" type="ORF">H2200_002699</name>
</gene>
<name>A0AA38XJD8_9EURO</name>
<evidence type="ECO:0000259" key="1">
    <source>
        <dbReference type="Pfam" id="PF06985"/>
    </source>
</evidence>
<dbReference type="PANTHER" id="PTHR10622">
    <property type="entry name" value="HET DOMAIN-CONTAINING PROTEIN"/>
    <property type="match status" value="1"/>
</dbReference>
<dbReference type="InterPro" id="IPR010730">
    <property type="entry name" value="HET"/>
</dbReference>
<dbReference type="Proteomes" id="UP001172673">
    <property type="component" value="Unassembled WGS sequence"/>
</dbReference>
<keyword evidence="4" id="KW-1185">Reference proteome</keyword>
<dbReference type="EMBL" id="JAPDRK010000003">
    <property type="protein sequence ID" value="KAJ9614562.1"/>
    <property type="molecule type" value="Genomic_DNA"/>
</dbReference>
<evidence type="ECO:0008006" key="5">
    <source>
        <dbReference type="Google" id="ProtNLM"/>
    </source>
</evidence>
<dbReference type="Pfam" id="PF06985">
    <property type="entry name" value="HET"/>
    <property type="match status" value="1"/>
</dbReference>
<sequence>MRLLNTVTYQLTEFSLQKVPIYAILSHTWKDEEVTFSEIQDHGKASKLRGWQKLVDFCKEAARHGMQWAWMDTCCIDKTSSAELSEAINSMFRWYKEAFVCYVYLENLHDPEDQSLTANTFAGARWFLRGWTLQELLAPNNVVFYDSGWHDIGTKASLKKDIARITGIDVEVLTGETCIGDYSIARKMSWASLRETTRLEDVAYSLLGIFEVNMPLLYGEGLNAFKRLQEEIIRTSTDQSILAWSAQDSMSISVLASSPHAFRSSNRIVPIHRRPSESDLWGVLDCYPIDAPETRVAIRLKWNSDEQCSSPLESKSSSDTNTNRRLVCQCTDLRVLRNIRFDEFDVRTVALTISPLWVPPKRGLNSASWSSETEIALMEQDMGDSGCSLVHTISKTHTHRKDWHTRTVSYGFSDESDVMFWVAVEWSEKAYSLPTQIQIKISDGVDWDWKKGYDLTSGHGEEFSTDAIFEIPNHPWSVRAKVRHGVKTISSPFVQQNLWLTVAVTPRRL</sequence>
<proteinExistence type="predicted"/>
<comment type="caution">
    <text evidence="3">The sequence shown here is derived from an EMBL/GenBank/DDBJ whole genome shotgun (WGS) entry which is preliminary data.</text>
</comment>
<feature type="domain" description="Heterokaryon incompatibility" evidence="1">
    <location>
        <begin position="22"/>
        <end position="110"/>
    </location>
</feature>
<dbReference type="Pfam" id="PF26640">
    <property type="entry name" value="DUF8212"/>
    <property type="match status" value="1"/>
</dbReference>
<dbReference type="AlphaFoldDB" id="A0AA38XJD8"/>
<reference evidence="3" key="1">
    <citation type="submission" date="2022-10" db="EMBL/GenBank/DDBJ databases">
        <title>Culturing micro-colonial fungi from biological soil crusts in the Mojave desert and describing Neophaeococcomyces mojavensis, and introducing the new genera and species Taxawa tesnikishii.</title>
        <authorList>
            <person name="Kurbessoian T."/>
            <person name="Stajich J.E."/>
        </authorList>
    </citation>
    <scope>NUCLEOTIDE SEQUENCE</scope>
    <source>
        <strain evidence="3">TK_41</strain>
    </source>
</reference>
<organism evidence="3 4">
    <name type="scientific">Cladophialophora chaetospira</name>
    <dbReference type="NCBI Taxonomy" id="386627"/>
    <lineage>
        <taxon>Eukaryota</taxon>
        <taxon>Fungi</taxon>
        <taxon>Dikarya</taxon>
        <taxon>Ascomycota</taxon>
        <taxon>Pezizomycotina</taxon>
        <taxon>Eurotiomycetes</taxon>
        <taxon>Chaetothyriomycetidae</taxon>
        <taxon>Chaetothyriales</taxon>
        <taxon>Herpotrichiellaceae</taxon>
        <taxon>Cladophialophora</taxon>
    </lineage>
</organism>
<evidence type="ECO:0000259" key="2">
    <source>
        <dbReference type="Pfam" id="PF26640"/>
    </source>
</evidence>
<evidence type="ECO:0000313" key="4">
    <source>
        <dbReference type="Proteomes" id="UP001172673"/>
    </source>
</evidence>
<accession>A0AA38XJD8</accession>